<keyword evidence="2 5" id="KW-0132">Cell division</keyword>
<dbReference type="HAMAP" id="MF_02033">
    <property type="entry name" value="FtsA"/>
    <property type="match status" value="1"/>
</dbReference>
<keyword evidence="4 5" id="KW-0131">Cell cycle</keyword>
<keyword evidence="3 5" id="KW-0472">Membrane</keyword>
<keyword evidence="1 5" id="KW-1003">Cell membrane</keyword>
<dbReference type="PIRSF" id="PIRSF003101">
    <property type="entry name" value="FtsA"/>
    <property type="match status" value="1"/>
</dbReference>
<dbReference type="SMART" id="SM00842">
    <property type="entry name" value="FtsA"/>
    <property type="match status" value="1"/>
</dbReference>
<dbReference type="Pfam" id="PF02491">
    <property type="entry name" value="SHS2_FTSA"/>
    <property type="match status" value="1"/>
</dbReference>
<proteinExistence type="inferred from homology"/>
<evidence type="ECO:0000256" key="6">
    <source>
        <dbReference type="PIRNR" id="PIRNR003101"/>
    </source>
</evidence>
<dbReference type="InterPro" id="IPR020823">
    <property type="entry name" value="Cell_div_FtsA"/>
</dbReference>
<dbReference type="FunFam" id="3.30.1490.110:FF:000003">
    <property type="entry name" value="Cell division protein FtsA"/>
    <property type="match status" value="1"/>
</dbReference>
<dbReference type="Gene3D" id="3.30.420.40">
    <property type="match status" value="2"/>
</dbReference>
<evidence type="ECO:0000313" key="9">
    <source>
        <dbReference type="Proteomes" id="UP000007652"/>
    </source>
</evidence>
<dbReference type="GO" id="GO:0043093">
    <property type="term" value="P:FtsZ-dependent cytokinesis"/>
    <property type="evidence" value="ECO:0007669"/>
    <property type="project" value="UniProtKB-UniRule"/>
</dbReference>
<organism evidence="8 9">
    <name type="scientific">Caloramator australicus RC3</name>
    <dbReference type="NCBI Taxonomy" id="857293"/>
    <lineage>
        <taxon>Bacteria</taxon>
        <taxon>Bacillati</taxon>
        <taxon>Bacillota</taxon>
        <taxon>Clostridia</taxon>
        <taxon>Eubacteriales</taxon>
        <taxon>Clostridiaceae</taxon>
        <taxon>Caloramator</taxon>
    </lineage>
</organism>
<dbReference type="Pfam" id="PF14450">
    <property type="entry name" value="FtsA"/>
    <property type="match status" value="1"/>
</dbReference>
<dbReference type="EMBL" id="CAKP01000067">
    <property type="protein sequence ID" value="CCJ33367.1"/>
    <property type="molecule type" value="Genomic_DNA"/>
</dbReference>
<keyword evidence="9" id="KW-1185">Reference proteome</keyword>
<comment type="function">
    <text evidence="5 6">Cell division protein that is involved in the assembly of the Z ring. May serve as a membrane anchor for the Z ring.</text>
</comment>
<name>I7LJ19_9CLOT</name>
<feature type="domain" description="SHS2" evidence="7">
    <location>
        <begin position="5"/>
        <end position="192"/>
    </location>
</feature>
<dbReference type="InterPro" id="IPR003494">
    <property type="entry name" value="SHS2_FtsA"/>
</dbReference>
<comment type="caution">
    <text evidence="8">The sequence shown here is derived from an EMBL/GenBank/DDBJ whole genome shotgun (WGS) entry which is preliminary data.</text>
</comment>
<evidence type="ECO:0000256" key="1">
    <source>
        <dbReference type="ARBA" id="ARBA00022475"/>
    </source>
</evidence>
<dbReference type="OrthoDB" id="9768127at2"/>
<sequence length="422" mass="46200">MNNVVVSLDIGSSKVSVVIAEINKKQFNVIGVGTSECKGVKKGVIVDIDATVEAIKTAVEMAEQMSNIKIKSAFVNIKGGYTTLIDNRGVIAVSREDKEITNEDVARVIQAAKVVALPPDKEIIDIIPQQYIVDGYDEIRDPVGMVGVRLEVDAKLVAASMTNVQNIIRTVQKAGLNVDGIVLEPLATSTIVLNDDERELGVALVDVGAETMDISVFRNKTLVFSKLIPVGGNHITSDISLICKITFSDAEKIKRQYGAASTKLVKSDDIIKISNVAGKGEKEIQVINVVEIMEARIQEMLYLIKSELEKNNLLNHLGAGIVITGGGLFNIKGIQDYAQDFFDIPVRFGYPNYIGVANPTYSASAGIAMYVLKQKKNSTIHVDSKKINRVLEENEESSSIDETEENKTNWIEKVKEFFADFF</sequence>
<gene>
    <name evidence="5" type="primary">ftsA</name>
    <name evidence="8" type="ORF">CAAU_1283</name>
</gene>
<dbReference type="Proteomes" id="UP000007652">
    <property type="component" value="Unassembled WGS sequence"/>
</dbReference>
<evidence type="ECO:0000256" key="2">
    <source>
        <dbReference type="ARBA" id="ARBA00022618"/>
    </source>
</evidence>
<dbReference type="STRING" id="857293.CAAU_1283"/>
<comment type="subcellular location">
    <subcellularLocation>
        <location evidence="5">Cell membrane</location>
        <topology evidence="5">Peripheral membrane protein</topology>
        <orientation evidence="5">Cytoplasmic side</orientation>
    </subcellularLocation>
    <text evidence="5">Localizes to the Z ring in an FtsZ-dependent manner. Targeted to the membrane through a conserved C-terminal amphipathic helix.</text>
</comment>
<comment type="similarity">
    <text evidence="5 6">Belongs to the FtsA/MreB family.</text>
</comment>
<dbReference type="InterPro" id="IPR043129">
    <property type="entry name" value="ATPase_NBD"/>
</dbReference>
<dbReference type="SUPFAM" id="SSF53067">
    <property type="entry name" value="Actin-like ATPase domain"/>
    <property type="match status" value="2"/>
</dbReference>
<evidence type="ECO:0000313" key="8">
    <source>
        <dbReference type="EMBL" id="CCJ33367.1"/>
    </source>
</evidence>
<evidence type="ECO:0000256" key="5">
    <source>
        <dbReference type="HAMAP-Rule" id="MF_02033"/>
    </source>
</evidence>
<dbReference type="GO" id="GO:0009898">
    <property type="term" value="C:cytoplasmic side of plasma membrane"/>
    <property type="evidence" value="ECO:0007669"/>
    <property type="project" value="UniProtKB-UniRule"/>
</dbReference>
<dbReference type="AlphaFoldDB" id="I7LJ19"/>
<dbReference type="RefSeq" id="WP_008908637.1">
    <property type="nucleotide sequence ID" value="NZ_CAKP01000067.1"/>
</dbReference>
<dbReference type="PANTHER" id="PTHR32432:SF4">
    <property type="entry name" value="CELL DIVISION PROTEIN FTSA"/>
    <property type="match status" value="1"/>
</dbReference>
<dbReference type="InterPro" id="IPR050696">
    <property type="entry name" value="FtsA/MreB"/>
</dbReference>
<dbReference type="NCBIfam" id="TIGR01174">
    <property type="entry name" value="ftsA"/>
    <property type="match status" value="1"/>
</dbReference>
<evidence type="ECO:0000256" key="4">
    <source>
        <dbReference type="ARBA" id="ARBA00023306"/>
    </source>
</evidence>
<dbReference type="Gene3D" id="3.30.1490.110">
    <property type="match status" value="1"/>
</dbReference>
<evidence type="ECO:0000256" key="3">
    <source>
        <dbReference type="ARBA" id="ARBA00023136"/>
    </source>
</evidence>
<dbReference type="CDD" id="cd24048">
    <property type="entry name" value="ASKHA_NBD_FtsA"/>
    <property type="match status" value="1"/>
</dbReference>
<reference evidence="8 9" key="1">
    <citation type="journal article" date="2011" name="J. Bacteriol.">
        <title>Draft genome sequence of Caloramator australicus strain RC3T, a thermoanaerobe from the Great Artesian Basin of Australia.</title>
        <authorList>
            <person name="Ogg C.D."/>
            <person name="Patel B.K.C."/>
        </authorList>
    </citation>
    <scope>NUCLEOTIDE SEQUENCE [LARGE SCALE GENOMIC DNA]</scope>
    <source>
        <strain evidence="8 9">RC3</strain>
    </source>
</reference>
<evidence type="ECO:0000259" key="7">
    <source>
        <dbReference type="SMART" id="SM00842"/>
    </source>
</evidence>
<dbReference type="PANTHER" id="PTHR32432">
    <property type="entry name" value="CELL DIVISION PROTEIN FTSA-RELATED"/>
    <property type="match status" value="1"/>
</dbReference>
<comment type="subunit">
    <text evidence="5">Self-interacts. Interacts with FtsZ.</text>
</comment>
<dbReference type="eggNOG" id="COG0849">
    <property type="taxonomic scope" value="Bacteria"/>
</dbReference>
<protein>
    <recommendedName>
        <fullName evidence="5 6">Cell division protein FtsA</fullName>
    </recommendedName>
</protein>
<accession>I7LJ19</accession>
<dbReference type="GO" id="GO:0032153">
    <property type="term" value="C:cell division site"/>
    <property type="evidence" value="ECO:0007669"/>
    <property type="project" value="UniProtKB-UniRule"/>
</dbReference>